<evidence type="ECO:0000313" key="5">
    <source>
        <dbReference type="Proteomes" id="UP000051751"/>
    </source>
</evidence>
<evidence type="ECO:0000313" key="4">
    <source>
        <dbReference type="Proteomes" id="UP000051645"/>
    </source>
</evidence>
<evidence type="ECO:0000259" key="1">
    <source>
        <dbReference type="Pfam" id="PF01261"/>
    </source>
</evidence>
<dbReference type="SUPFAM" id="SSF51658">
    <property type="entry name" value="Xylose isomerase-like"/>
    <property type="match status" value="1"/>
</dbReference>
<sequence length="273" mass="31629">MTVQLGLKGSTDSAQLMDRLQFYPQVYEFHLVDTDLTTEGLQRLRDEIDQVKATATTQIVLHHPTRVHGKSLEMITAENQEPEVYRFLIDSSEKLIDLAREKDIQVLLHGAYSQKRAQHYLDAYPDIEAAQKVLFDRLDYFQRYGGRHVMFENSISPLYYYGDAEFDQFIYQKNYRLAFDTSHVFIKSHGDNDVLLAALNDLYAHIVHYHLVDSMGRKHDSLELGKGKIDWARVLPRLNPAATNIYEIGLANPNDCLPMVRSHCYARHLQEQQ</sequence>
<dbReference type="RefSeq" id="WP_236698026.1">
    <property type="nucleotide sequence ID" value="NZ_JQAT01000003.1"/>
</dbReference>
<evidence type="ECO:0000313" key="2">
    <source>
        <dbReference type="EMBL" id="KRN28379.1"/>
    </source>
</evidence>
<dbReference type="AlphaFoldDB" id="A0A0R2FUE0"/>
<organism evidence="3 4">
    <name type="scientific">Lactobacillus selangorensis</name>
    <dbReference type="NCBI Taxonomy" id="81857"/>
    <lineage>
        <taxon>Bacteria</taxon>
        <taxon>Bacillati</taxon>
        <taxon>Bacillota</taxon>
        <taxon>Bacilli</taxon>
        <taxon>Lactobacillales</taxon>
        <taxon>Lactobacillaceae</taxon>
        <taxon>Lactobacillus</taxon>
    </lineage>
</organism>
<reference evidence="4 5" key="1">
    <citation type="journal article" date="2015" name="Genome Announc.">
        <title>Expanding the biotechnology potential of lactobacilli through comparative genomics of 213 strains and associated genera.</title>
        <authorList>
            <person name="Sun Z."/>
            <person name="Harris H.M."/>
            <person name="McCann A."/>
            <person name="Guo C."/>
            <person name="Argimon S."/>
            <person name="Zhang W."/>
            <person name="Yang X."/>
            <person name="Jeffery I.B."/>
            <person name="Cooney J.C."/>
            <person name="Kagawa T.F."/>
            <person name="Liu W."/>
            <person name="Song Y."/>
            <person name="Salvetti E."/>
            <person name="Wrobel A."/>
            <person name="Rasinkangas P."/>
            <person name="Parkhill J."/>
            <person name="Rea M.C."/>
            <person name="O'Sullivan O."/>
            <person name="Ritari J."/>
            <person name="Douillard F.P."/>
            <person name="Paul Ross R."/>
            <person name="Yang R."/>
            <person name="Briner A.E."/>
            <person name="Felis G.E."/>
            <person name="de Vos W.M."/>
            <person name="Barrangou R."/>
            <person name="Klaenhammer T.R."/>
            <person name="Caufield P.W."/>
            <person name="Cui Y."/>
            <person name="Zhang H."/>
            <person name="O'Toole P.W."/>
        </authorList>
    </citation>
    <scope>NUCLEOTIDE SEQUENCE [LARGE SCALE GENOMIC DNA]</scope>
    <source>
        <strain evidence="2 5">ATCC BAA-66</strain>
        <strain evidence="3 4">DSM 13344</strain>
    </source>
</reference>
<dbReference type="EMBL" id="JQAZ01000003">
    <property type="protein sequence ID" value="KRN31880.1"/>
    <property type="molecule type" value="Genomic_DNA"/>
</dbReference>
<dbReference type="EMBL" id="JQAT01000003">
    <property type="protein sequence ID" value="KRN28379.1"/>
    <property type="molecule type" value="Genomic_DNA"/>
</dbReference>
<dbReference type="InterPro" id="IPR013022">
    <property type="entry name" value="Xyl_isomerase-like_TIM-brl"/>
</dbReference>
<feature type="domain" description="Xylose isomerase-like TIM barrel" evidence="1">
    <location>
        <begin position="172"/>
        <end position="240"/>
    </location>
</feature>
<dbReference type="Proteomes" id="UP000051751">
    <property type="component" value="Unassembled WGS sequence"/>
</dbReference>
<dbReference type="PATRIC" id="fig|81857.3.peg.1388"/>
<proteinExistence type="predicted"/>
<gene>
    <name evidence="2" type="ORF">IV38_GL001379</name>
    <name evidence="3" type="ORF">IV40_GL001166</name>
</gene>
<evidence type="ECO:0000313" key="3">
    <source>
        <dbReference type="EMBL" id="KRN31880.1"/>
    </source>
</evidence>
<dbReference type="Gene3D" id="3.20.20.150">
    <property type="entry name" value="Divalent-metal-dependent TIM barrel enzymes"/>
    <property type="match status" value="1"/>
</dbReference>
<dbReference type="InterPro" id="IPR036237">
    <property type="entry name" value="Xyl_isomerase-like_sf"/>
</dbReference>
<dbReference type="Pfam" id="PF01261">
    <property type="entry name" value="AP_endonuc_2"/>
    <property type="match status" value="1"/>
</dbReference>
<dbReference type="Proteomes" id="UP000051645">
    <property type="component" value="Unassembled WGS sequence"/>
</dbReference>
<dbReference type="STRING" id="81857.IV38_GL001379"/>
<keyword evidence="4" id="KW-1185">Reference proteome</keyword>
<comment type="caution">
    <text evidence="3">The sequence shown here is derived from an EMBL/GenBank/DDBJ whole genome shotgun (WGS) entry which is preliminary data.</text>
</comment>
<accession>A0A0R2FUE0</accession>
<protein>
    <recommendedName>
        <fullName evidence="1">Xylose isomerase-like TIM barrel domain-containing protein</fullName>
    </recommendedName>
</protein>
<name>A0A0R2FUE0_9LACO</name>